<sequence>MEEESTSDDPLTLIKPTTSFNSFPQKLSSSPLSENTPDFNNLIDEFVDLSEWGALSDGDLCMSRQLAATIGIPEGGDVREEEEANLGRKEEEMNTEEKKGENEGMEEIEEEDEFEEEEVEFSEINQVVEPNGNLNNSVGEWHQFTEQNIKYENNNNINGNYLNNGNNNVVRDRETESEFVYHYNNPQNEASSSPGSFLHASDHSPLAPPPPPIVISPQEVDNLTITLEKNQQCACSECGKLFNSVWYLKQVYNKYFINYF</sequence>
<gene>
    <name evidence="1" type="ORF">MENTE1834_LOCUS34082</name>
</gene>
<proteinExistence type="predicted"/>
<organism evidence="1 2">
    <name type="scientific">Meloidogyne enterolobii</name>
    <name type="common">Root-knot nematode worm</name>
    <name type="synonym">Meloidogyne mayaguensis</name>
    <dbReference type="NCBI Taxonomy" id="390850"/>
    <lineage>
        <taxon>Eukaryota</taxon>
        <taxon>Metazoa</taxon>
        <taxon>Ecdysozoa</taxon>
        <taxon>Nematoda</taxon>
        <taxon>Chromadorea</taxon>
        <taxon>Rhabditida</taxon>
        <taxon>Tylenchina</taxon>
        <taxon>Tylenchomorpha</taxon>
        <taxon>Tylenchoidea</taxon>
        <taxon>Meloidogynidae</taxon>
        <taxon>Meloidogyninae</taxon>
        <taxon>Meloidogyne</taxon>
    </lineage>
</organism>
<dbReference type="Proteomes" id="UP001497535">
    <property type="component" value="Unassembled WGS sequence"/>
</dbReference>
<evidence type="ECO:0000313" key="2">
    <source>
        <dbReference type="Proteomes" id="UP001497535"/>
    </source>
</evidence>
<name>A0ACB1A8Z3_MELEN</name>
<evidence type="ECO:0000313" key="1">
    <source>
        <dbReference type="EMBL" id="CAK5086575.1"/>
    </source>
</evidence>
<reference evidence="1" key="1">
    <citation type="submission" date="2023-11" db="EMBL/GenBank/DDBJ databases">
        <authorList>
            <person name="Poullet M."/>
        </authorList>
    </citation>
    <scope>NUCLEOTIDE SEQUENCE</scope>
    <source>
        <strain evidence="1">E1834</strain>
    </source>
</reference>
<keyword evidence="2" id="KW-1185">Reference proteome</keyword>
<comment type="caution">
    <text evidence="1">The sequence shown here is derived from an EMBL/GenBank/DDBJ whole genome shotgun (WGS) entry which is preliminary data.</text>
</comment>
<accession>A0ACB1A8Z3</accession>
<protein>
    <submittedName>
        <fullName evidence="1">Uncharacterized protein</fullName>
    </submittedName>
</protein>
<dbReference type="EMBL" id="CAVMJV010000061">
    <property type="protein sequence ID" value="CAK5086575.1"/>
    <property type="molecule type" value="Genomic_DNA"/>
</dbReference>